<dbReference type="InterPro" id="IPR029016">
    <property type="entry name" value="GAF-like_dom_sf"/>
</dbReference>
<dbReference type="Proteomes" id="UP000078316">
    <property type="component" value="Unassembled WGS sequence"/>
</dbReference>
<dbReference type="NCBIfam" id="TIGR00254">
    <property type="entry name" value="GGDEF"/>
    <property type="match status" value="1"/>
</dbReference>
<dbReference type="EMBL" id="LWHQ01000028">
    <property type="protein sequence ID" value="OAS23937.1"/>
    <property type="molecule type" value="Genomic_DNA"/>
</dbReference>
<dbReference type="SUPFAM" id="SSF55785">
    <property type="entry name" value="PYP-like sensor domain (PAS domain)"/>
    <property type="match status" value="1"/>
</dbReference>
<evidence type="ECO:0000313" key="3">
    <source>
        <dbReference type="EMBL" id="OAS23937.1"/>
    </source>
</evidence>
<name>A0A179S995_9HYPH</name>
<organism evidence="3 4">
    <name type="scientific">Methylobacterium platani</name>
    <dbReference type="NCBI Taxonomy" id="427683"/>
    <lineage>
        <taxon>Bacteria</taxon>
        <taxon>Pseudomonadati</taxon>
        <taxon>Pseudomonadota</taxon>
        <taxon>Alphaproteobacteria</taxon>
        <taxon>Hyphomicrobiales</taxon>
        <taxon>Methylobacteriaceae</taxon>
        <taxon>Methylobacterium</taxon>
    </lineage>
</organism>
<dbReference type="AlphaFoldDB" id="A0A179S995"/>
<dbReference type="OrthoDB" id="315417at2"/>
<dbReference type="PROSITE" id="PS50887">
    <property type="entry name" value="GGDEF"/>
    <property type="match status" value="1"/>
</dbReference>
<dbReference type="InterPro" id="IPR003018">
    <property type="entry name" value="GAF"/>
</dbReference>
<dbReference type="PANTHER" id="PTHR44757">
    <property type="entry name" value="DIGUANYLATE CYCLASE DGCP"/>
    <property type="match status" value="1"/>
</dbReference>
<dbReference type="SMART" id="SM00267">
    <property type="entry name" value="GGDEF"/>
    <property type="match status" value="1"/>
</dbReference>
<dbReference type="Gene3D" id="3.30.450.20">
    <property type="entry name" value="PAS domain"/>
    <property type="match status" value="1"/>
</dbReference>
<dbReference type="InterPro" id="IPR043128">
    <property type="entry name" value="Rev_trsase/Diguanyl_cyclase"/>
</dbReference>
<dbReference type="InterPro" id="IPR000700">
    <property type="entry name" value="PAS-assoc_C"/>
</dbReference>
<dbReference type="RefSeq" id="WP_048435256.1">
    <property type="nucleotide sequence ID" value="NZ_LWHQ01000028.1"/>
</dbReference>
<dbReference type="SMART" id="SM00065">
    <property type="entry name" value="GAF"/>
    <property type="match status" value="1"/>
</dbReference>
<proteinExistence type="predicted"/>
<dbReference type="Gene3D" id="3.30.450.40">
    <property type="match status" value="1"/>
</dbReference>
<feature type="domain" description="PAC" evidence="1">
    <location>
        <begin position="259"/>
        <end position="310"/>
    </location>
</feature>
<dbReference type="SUPFAM" id="SSF55073">
    <property type="entry name" value="Nucleotide cyclase"/>
    <property type="match status" value="1"/>
</dbReference>
<reference evidence="3 4" key="1">
    <citation type="submission" date="2016-04" db="EMBL/GenBank/DDBJ databases">
        <authorList>
            <person name="Evans L.H."/>
            <person name="Alamgir A."/>
            <person name="Owens N."/>
            <person name="Weber N.D."/>
            <person name="Virtaneva K."/>
            <person name="Barbian K."/>
            <person name="Babar A."/>
            <person name="Rosenke K."/>
        </authorList>
    </citation>
    <scope>NUCLEOTIDE SEQUENCE [LARGE SCALE GENOMIC DNA]</scope>
    <source>
        <strain evidence="3 4">PMB02</strain>
    </source>
</reference>
<dbReference type="PROSITE" id="PS50113">
    <property type="entry name" value="PAC"/>
    <property type="match status" value="1"/>
</dbReference>
<evidence type="ECO:0000313" key="4">
    <source>
        <dbReference type="Proteomes" id="UP000078316"/>
    </source>
</evidence>
<sequence>MSDSQREAVRQKALAEIALLDTAPEREFDALAKLAQRMLGTRMSSITLVDPERQWFKARCGPLASETPRAGAFCPVVFETEAPLTVADARLDPRFASSPFVIGAPNICYYAGVPVRVMQTGGDAVVIGTLCVLDDKPREPGASDVEVLSELACMAEALLEARLAALLAAGAAEDRRLTVEHLERERRQFKQAERMAVMGSWRYDLGLHVATWSDGIFAIHELPVSGGVPNDEIMSFFPEPDRSAFLAVVMRTLNTGLPFELDADLMTSKGNRRRVRCLGEIEMSKGRPVALMGLLQDITEQYRMEQKLRQTARTDDLTQLSNRAEFNRVLDSRLREADARNTEFAVLLIDLDGFKDVNDALGHAAGDEVLRRVADQLRAEYLSSCVPARLGGDEFAVLVPPTVGRVAIEALVQRLLHSLRIVADGPGQIASVTGTIGVAWSGGEARSRTELLRNADTALYEAKRTCKGTACTYSGASDRHTAG</sequence>
<feature type="domain" description="GGDEF" evidence="2">
    <location>
        <begin position="342"/>
        <end position="475"/>
    </location>
</feature>
<dbReference type="CDD" id="cd01949">
    <property type="entry name" value="GGDEF"/>
    <property type="match status" value="1"/>
</dbReference>
<dbReference type="InterPro" id="IPR029787">
    <property type="entry name" value="Nucleotide_cyclase"/>
</dbReference>
<dbReference type="Gene3D" id="3.30.70.270">
    <property type="match status" value="1"/>
</dbReference>
<evidence type="ECO:0000259" key="2">
    <source>
        <dbReference type="PROSITE" id="PS50887"/>
    </source>
</evidence>
<dbReference type="STRING" id="427683.A5481_15945"/>
<comment type="caution">
    <text evidence="3">The sequence shown here is derived from an EMBL/GenBank/DDBJ whole genome shotgun (WGS) entry which is preliminary data.</text>
</comment>
<protein>
    <submittedName>
        <fullName evidence="3">Deubiquitinase</fullName>
    </submittedName>
</protein>
<dbReference type="InterPro" id="IPR052155">
    <property type="entry name" value="Biofilm_reg_signaling"/>
</dbReference>
<dbReference type="SUPFAM" id="SSF55781">
    <property type="entry name" value="GAF domain-like"/>
    <property type="match status" value="1"/>
</dbReference>
<accession>A0A179S995</accession>
<gene>
    <name evidence="3" type="ORF">A5481_15945</name>
</gene>
<dbReference type="InterPro" id="IPR000160">
    <property type="entry name" value="GGDEF_dom"/>
</dbReference>
<evidence type="ECO:0000259" key="1">
    <source>
        <dbReference type="PROSITE" id="PS50113"/>
    </source>
</evidence>
<dbReference type="InterPro" id="IPR035965">
    <property type="entry name" value="PAS-like_dom_sf"/>
</dbReference>
<dbReference type="Pfam" id="PF00990">
    <property type="entry name" value="GGDEF"/>
    <property type="match status" value="1"/>
</dbReference>
<dbReference type="PANTHER" id="PTHR44757:SF2">
    <property type="entry name" value="BIOFILM ARCHITECTURE MAINTENANCE PROTEIN MBAA"/>
    <property type="match status" value="1"/>
</dbReference>